<dbReference type="AlphaFoldDB" id="A0A7D4QXR0"/>
<evidence type="ECO:0000313" key="2">
    <source>
        <dbReference type="Proteomes" id="UP000505355"/>
    </source>
</evidence>
<proteinExistence type="predicted"/>
<dbReference type="Proteomes" id="UP000505355">
    <property type="component" value="Chromosome"/>
</dbReference>
<gene>
    <name evidence="1" type="ORF">HQ865_24860</name>
</gene>
<sequence length="82" mass="9785">MAFQEISSTDHSLLLYRIDFLPYDEAQEIKAAFLKIYGEYMDQLFHLQKLCRDYELIADCVRLRVPLKESDHQLECLMRELA</sequence>
<protein>
    <submittedName>
        <fullName evidence="1">Uncharacterized protein</fullName>
    </submittedName>
</protein>
<reference evidence="1 2" key="1">
    <citation type="submission" date="2020-05" db="EMBL/GenBank/DDBJ databases">
        <title>Mucilaginibacter mali sp. nov.</title>
        <authorList>
            <person name="Kim H.S."/>
            <person name="Lee K.C."/>
            <person name="Suh M.K."/>
            <person name="Kim J.-S."/>
            <person name="Han K.-I."/>
            <person name="Eom M.K."/>
            <person name="Shin Y.K."/>
            <person name="Lee J.-S."/>
        </authorList>
    </citation>
    <scope>NUCLEOTIDE SEQUENCE [LARGE SCALE GENOMIC DNA]</scope>
    <source>
        <strain evidence="1 2">G2-14</strain>
    </source>
</reference>
<dbReference type="EMBL" id="CP054139">
    <property type="protein sequence ID" value="QKJ32849.1"/>
    <property type="molecule type" value="Genomic_DNA"/>
</dbReference>
<name>A0A7D4QXR0_9SPHI</name>
<organism evidence="1 2">
    <name type="scientific">Mucilaginibacter mali</name>
    <dbReference type="NCBI Taxonomy" id="2740462"/>
    <lineage>
        <taxon>Bacteria</taxon>
        <taxon>Pseudomonadati</taxon>
        <taxon>Bacteroidota</taxon>
        <taxon>Sphingobacteriia</taxon>
        <taxon>Sphingobacteriales</taxon>
        <taxon>Sphingobacteriaceae</taxon>
        <taxon>Mucilaginibacter</taxon>
    </lineage>
</organism>
<accession>A0A7D4QXR0</accession>
<dbReference type="RefSeq" id="WP_173417494.1">
    <property type="nucleotide sequence ID" value="NZ_CP054139.1"/>
</dbReference>
<keyword evidence="2" id="KW-1185">Reference proteome</keyword>
<dbReference type="KEGG" id="mmab:HQ865_24860"/>
<evidence type="ECO:0000313" key="1">
    <source>
        <dbReference type="EMBL" id="QKJ32849.1"/>
    </source>
</evidence>